<evidence type="ECO:0000313" key="2">
    <source>
        <dbReference type="EMBL" id="KAK3484964.1"/>
    </source>
</evidence>
<dbReference type="PANTHER" id="PTHR10622">
    <property type="entry name" value="HET DOMAIN-CONTAINING PROTEIN"/>
    <property type="match status" value="1"/>
</dbReference>
<dbReference type="Pfam" id="PF06985">
    <property type="entry name" value="HET"/>
    <property type="match status" value="1"/>
</dbReference>
<protein>
    <submittedName>
        <fullName evidence="2">Heterokaryon incompatibility protein-domain-containing protein</fullName>
    </submittedName>
</protein>
<evidence type="ECO:0000259" key="1">
    <source>
        <dbReference type="Pfam" id="PF06985"/>
    </source>
</evidence>
<evidence type="ECO:0000313" key="3">
    <source>
        <dbReference type="Proteomes" id="UP001285908"/>
    </source>
</evidence>
<keyword evidence="3" id="KW-1185">Reference proteome</keyword>
<reference evidence="2 3" key="1">
    <citation type="journal article" date="2023" name="Mol. Phylogenet. Evol.">
        <title>Genome-scale phylogeny and comparative genomics of the fungal order Sordariales.</title>
        <authorList>
            <person name="Hensen N."/>
            <person name="Bonometti L."/>
            <person name="Westerberg I."/>
            <person name="Brannstrom I.O."/>
            <person name="Guillou S."/>
            <person name="Cros-Aarteil S."/>
            <person name="Calhoun S."/>
            <person name="Haridas S."/>
            <person name="Kuo A."/>
            <person name="Mondo S."/>
            <person name="Pangilinan J."/>
            <person name="Riley R."/>
            <person name="LaButti K."/>
            <person name="Andreopoulos B."/>
            <person name="Lipzen A."/>
            <person name="Chen C."/>
            <person name="Yan M."/>
            <person name="Daum C."/>
            <person name="Ng V."/>
            <person name="Clum A."/>
            <person name="Steindorff A."/>
            <person name="Ohm R.A."/>
            <person name="Martin F."/>
            <person name="Silar P."/>
            <person name="Natvig D.O."/>
            <person name="Lalanne C."/>
            <person name="Gautier V."/>
            <person name="Ament-Velasquez S.L."/>
            <person name="Kruys A."/>
            <person name="Hutchinson M.I."/>
            <person name="Powell A.J."/>
            <person name="Barry K."/>
            <person name="Miller A.N."/>
            <person name="Grigoriev I.V."/>
            <person name="Debuchy R."/>
            <person name="Gladieux P."/>
            <person name="Hiltunen Thoren M."/>
            <person name="Johannesson H."/>
        </authorList>
    </citation>
    <scope>NUCLEOTIDE SEQUENCE [LARGE SCALE GENOMIC DNA]</scope>
    <source>
        <strain evidence="2 3">FGSC 10403</strain>
    </source>
</reference>
<comment type="caution">
    <text evidence="2">The sequence shown here is derived from an EMBL/GenBank/DDBJ whole genome shotgun (WGS) entry which is preliminary data.</text>
</comment>
<dbReference type="AlphaFoldDB" id="A0AAJ0MLX6"/>
<name>A0AAJ0MLX6_9PEZI</name>
<dbReference type="GeneID" id="87879033"/>
<proteinExistence type="predicted"/>
<dbReference type="RefSeq" id="XP_062687990.1">
    <property type="nucleotide sequence ID" value="XM_062841411.1"/>
</dbReference>
<dbReference type="Proteomes" id="UP001285908">
    <property type="component" value="Unassembled WGS sequence"/>
</dbReference>
<feature type="domain" description="Heterokaryon incompatibility" evidence="1">
    <location>
        <begin position="22"/>
        <end position="118"/>
    </location>
</feature>
<organism evidence="2 3">
    <name type="scientific">Neurospora hispaniola</name>
    <dbReference type="NCBI Taxonomy" id="588809"/>
    <lineage>
        <taxon>Eukaryota</taxon>
        <taxon>Fungi</taxon>
        <taxon>Dikarya</taxon>
        <taxon>Ascomycota</taxon>
        <taxon>Pezizomycotina</taxon>
        <taxon>Sordariomycetes</taxon>
        <taxon>Sordariomycetidae</taxon>
        <taxon>Sordariales</taxon>
        <taxon>Sordariaceae</taxon>
        <taxon>Neurospora</taxon>
    </lineage>
</organism>
<dbReference type="EMBL" id="JAULSX010000012">
    <property type="protein sequence ID" value="KAK3484964.1"/>
    <property type="molecule type" value="Genomic_DNA"/>
</dbReference>
<accession>A0AAJ0MLX6</accession>
<dbReference type="InterPro" id="IPR010730">
    <property type="entry name" value="HET"/>
</dbReference>
<sequence length="607" mass="68673">MRLINAHTLEIEYFTGTSIPKYAILSHTWVAKEATFQKWTNIWTRLTHKHRPGFHKILATCRQARRDGLDYVWVDTVCIDKSSSAELSEAINSMYTWYEKATICYVYLSDVAASGTKANDDTFDSLRKSRWFTRGWTLQELIAPEHVQFFTKDWEVLGAKKALAVLISTITGIDAACLKKENRLRDYSIAQRMTWAAKRETTRVEDLAYCLLGIFGINMPLLYGEGPKAFMRLQEEIIKVSDDHSILAFETNLSDNTLFAHHPSAFVKGGCIHPNYGRHLTLPFSMTNAGLAMTTPLIQTLSPYWVLAVFNCVEVDTENNMQRSQICLPLFGKDNQFMRARIPISLISRKIDASYTLNPTENLGAAAGVLDLTPRSETSYYISYFGRVYSAYGREIDVALKGFQVYPQPDHGFMITFPRGMAGYRLHTALPRQDLRDDISFFIPTSRYVRSSDSPQREEDMQISSGLVVFKNDSLSDDDPSKCVGIYLAFVATTSSIASDTTTSTTTLNTTTSTGGTQDLGWACKVSPTREFYNHRTNAKQVLAMANEEALLGNCPRYHRCENTIVSARTRFQTPKGEPCKDTVMVEIVFDAEELVRERDAEERDFE</sequence>
<dbReference type="PANTHER" id="PTHR10622:SF10">
    <property type="entry name" value="HET DOMAIN-CONTAINING PROTEIN"/>
    <property type="match status" value="1"/>
</dbReference>
<gene>
    <name evidence="2" type="ORF">B0T23DRAFT_53174</name>
</gene>